<sequence>MAPPSPEHRLLLEDYHIEKVLGSGGFSVVRKGVSREDSSEVAIKTLKKQQHQEHRHGHGQQPAKKAKVGSHGGAVQSQVMSVSEALVANEILVMRHIVEKVSPNPNVIQLLDVYEDGAGVHLVLELCSGGELFDSIVTRKTPYSELEAAAVIKQIANGLHSLHQAHIVHRDLKPENCLFLTQDHSSPLKIMDFGLSHINELTNPVVGMFGSIDYVAPESLQRMPVSHASDMWSVGVILYILLCGYPPFHAKSNREKLESILAGRFDLTDHTWSTVSESAKNLIASLLAVDPQKRPTAEELLQHPWVRGIDANPEPVVPEIFRNLQKFNARRKFRAAAIASVMSNKLVGSMRTRHLETLMGSQTLSAAELHNLHTHFRTISGNGVGVALKEFEEVLRAMNMVRLVPLAPRIFELFDNNRDGSVDMREIICGFSSLKTSHGDEALQLCFQMYDTDGSGFISRDELAAMLRALPEVYLPPDITEPGKLDEIFDQMDTDNDGRVSFDEFKNAIQVNSSLREAVLFPLRHS</sequence>
<keyword evidence="8 12" id="KW-0067">ATP-binding</keyword>
<dbReference type="SUPFAM" id="SSF56112">
    <property type="entry name" value="Protein kinase-like (PK-like)"/>
    <property type="match status" value="1"/>
</dbReference>
<dbReference type="PANTHER" id="PTHR24349">
    <property type="entry name" value="SERINE/THREONINE-PROTEIN KINASE"/>
    <property type="match status" value="1"/>
</dbReference>
<evidence type="ECO:0000256" key="6">
    <source>
        <dbReference type="ARBA" id="ARBA00022777"/>
    </source>
</evidence>
<evidence type="ECO:0000256" key="11">
    <source>
        <dbReference type="ARBA" id="ARBA00047430"/>
    </source>
</evidence>
<organism evidence="16">
    <name type="scientific">Phaeoceros laevis</name>
    <dbReference type="NCBI Taxonomy" id="37308"/>
    <lineage>
        <taxon>Eukaryota</taxon>
        <taxon>Viridiplantae</taxon>
        <taxon>Streptophyta</taxon>
        <taxon>Embryophyta</taxon>
        <taxon>Anthocerotophyta</taxon>
        <taxon>Anthocerotopsida</taxon>
        <taxon>Notothylidae</taxon>
        <taxon>Notothyladales</taxon>
        <taxon>Notothyladaceae</taxon>
        <taxon>Phaeoceros</taxon>
    </lineage>
</organism>
<evidence type="ECO:0000256" key="4">
    <source>
        <dbReference type="ARBA" id="ARBA00022679"/>
    </source>
</evidence>
<dbReference type="InterPro" id="IPR017441">
    <property type="entry name" value="Protein_kinase_ATP_BS"/>
</dbReference>
<feature type="domain" description="EF-hand" evidence="15">
    <location>
        <begin position="409"/>
        <end position="437"/>
    </location>
</feature>
<dbReference type="InterPro" id="IPR011009">
    <property type="entry name" value="Kinase-like_dom_sf"/>
</dbReference>
<evidence type="ECO:0000256" key="10">
    <source>
        <dbReference type="ARBA" id="ARBA00047307"/>
    </source>
</evidence>
<dbReference type="Gene3D" id="3.30.200.20">
    <property type="entry name" value="Phosphorylase Kinase, domain 1"/>
    <property type="match status" value="2"/>
</dbReference>
<dbReference type="SMART" id="SM00220">
    <property type="entry name" value="S_TKc"/>
    <property type="match status" value="1"/>
</dbReference>
<evidence type="ECO:0000256" key="9">
    <source>
        <dbReference type="ARBA" id="ARBA00022860"/>
    </source>
</evidence>
<dbReference type="CDD" id="cd05117">
    <property type="entry name" value="STKc_CAMK"/>
    <property type="match status" value="1"/>
</dbReference>
<feature type="binding site" evidence="12">
    <location>
        <position position="44"/>
    </location>
    <ligand>
        <name>ATP</name>
        <dbReference type="ChEBI" id="CHEBI:30616"/>
    </ligand>
</feature>
<evidence type="ECO:0000256" key="13">
    <source>
        <dbReference type="SAM" id="MobiDB-lite"/>
    </source>
</evidence>
<keyword evidence="6 16" id="KW-0418">Kinase</keyword>
<dbReference type="InterPro" id="IPR050205">
    <property type="entry name" value="CDPK_Ser/Thr_kinases"/>
</dbReference>
<name>E8ZA60_9EMBR</name>
<dbReference type="GO" id="GO:0005516">
    <property type="term" value="F:calmodulin binding"/>
    <property type="evidence" value="ECO:0007669"/>
    <property type="project" value="UniProtKB-KW"/>
</dbReference>
<dbReference type="SMART" id="SM00054">
    <property type="entry name" value="EFh"/>
    <property type="match status" value="3"/>
</dbReference>
<feature type="region of interest" description="Disordered" evidence="13">
    <location>
        <begin position="48"/>
        <end position="71"/>
    </location>
</feature>
<feature type="domain" description="EF-hand" evidence="15">
    <location>
        <begin position="438"/>
        <end position="473"/>
    </location>
</feature>
<evidence type="ECO:0000259" key="15">
    <source>
        <dbReference type="PROSITE" id="PS50222"/>
    </source>
</evidence>
<comment type="catalytic activity">
    <reaction evidence="10">
        <text>L-threonyl-[protein] + ATP = O-phospho-L-threonyl-[protein] + ADP + H(+)</text>
        <dbReference type="Rhea" id="RHEA:46608"/>
        <dbReference type="Rhea" id="RHEA-COMP:11060"/>
        <dbReference type="Rhea" id="RHEA-COMP:11605"/>
        <dbReference type="ChEBI" id="CHEBI:15378"/>
        <dbReference type="ChEBI" id="CHEBI:30013"/>
        <dbReference type="ChEBI" id="CHEBI:30616"/>
        <dbReference type="ChEBI" id="CHEBI:61977"/>
        <dbReference type="ChEBI" id="CHEBI:456216"/>
        <dbReference type="EC" id="2.7.11.17"/>
    </reaction>
</comment>
<evidence type="ECO:0000313" key="16">
    <source>
        <dbReference type="EMBL" id="ADV78070.1"/>
    </source>
</evidence>
<keyword evidence="4" id="KW-0808">Transferase</keyword>
<dbReference type="Pfam" id="PF13202">
    <property type="entry name" value="EF-hand_5"/>
    <property type="match status" value="1"/>
</dbReference>
<feature type="domain" description="EF-hand" evidence="15">
    <location>
        <begin position="480"/>
        <end position="515"/>
    </location>
</feature>
<evidence type="ECO:0000256" key="8">
    <source>
        <dbReference type="ARBA" id="ARBA00022840"/>
    </source>
</evidence>
<dbReference type="PROSITE" id="PS00107">
    <property type="entry name" value="PROTEIN_KINASE_ATP"/>
    <property type="match status" value="1"/>
</dbReference>
<dbReference type="CDD" id="cd00051">
    <property type="entry name" value="EFh"/>
    <property type="match status" value="2"/>
</dbReference>
<dbReference type="InterPro" id="IPR002048">
    <property type="entry name" value="EF_hand_dom"/>
</dbReference>
<dbReference type="InterPro" id="IPR018247">
    <property type="entry name" value="EF_Hand_1_Ca_BS"/>
</dbReference>
<accession>E8ZA60</accession>
<keyword evidence="3" id="KW-0723">Serine/threonine-protein kinase</keyword>
<dbReference type="Gene3D" id="1.10.238.10">
    <property type="entry name" value="EF-hand"/>
    <property type="match status" value="1"/>
</dbReference>
<dbReference type="EC" id="2.7.11.17" evidence="2"/>
<comment type="catalytic activity">
    <reaction evidence="11">
        <text>L-seryl-[protein] + ATP = O-phospho-L-seryl-[protein] + ADP + H(+)</text>
        <dbReference type="Rhea" id="RHEA:17989"/>
        <dbReference type="Rhea" id="RHEA-COMP:9863"/>
        <dbReference type="Rhea" id="RHEA-COMP:11604"/>
        <dbReference type="ChEBI" id="CHEBI:15378"/>
        <dbReference type="ChEBI" id="CHEBI:29999"/>
        <dbReference type="ChEBI" id="CHEBI:30616"/>
        <dbReference type="ChEBI" id="CHEBI:83421"/>
        <dbReference type="ChEBI" id="CHEBI:456216"/>
        <dbReference type="EC" id="2.7.11.17"/>
    </reaction>
</comment>
<keyword evidence="9" id="KW-0112">Calmodulin-binding</keyword>
<proteinExistence type="inferred from homology"/>
<dbReference type="Gene3D" id="1.10.510.10">
    <property type="entry name" value="Transferase(Phosphotransferase) domain 1"/>
    <property type="match status" value="1"/>
</dbReference>
<dbReference type="SUPFAM" id="SSF47473">
    <property type="entry name" value="EF-hand"/>
    <property type="match status" value="1"/>
</dbReference>
<gene>
    <name evidence="16" type="primary">CCaMK</name>
</gene>
<evidence type="ECO:0000256" key="1">
    <source>
        <dbReference type="ARBA" id="ARBA00005354"/>
    </source>
</evidence>
<dbReference type="PRINTS" id="PR00450">
    <property type="entry name" value="RECOVERIN"/>
</dbReference>
<dbReference type="AlphaFoldDB" id="E8ZA60"/>
<evidence type="ECO:0000259" key="14">
    <source>
        <dbReference type="PROSITE" id="PS50011"/>
    </source>
</evidence>
<evidence type="ECO:0000256" key="5">
    <source>
        <dbReference type="ARBA" id="ARBA00022741"/>
    </source>
</evidence>
<feature type="compositionally biased region" description="Basic residues" evidence="13">
    <location>
        <begin position="48"/>
        <end position="68"/>
    </location>
</feature>
<dbReference type="PROSITE" id="PS50222">
    <property type="entry name" value="EF_HAND_2"/>
    <property type="match status" value="3"/>
</dbReference>
<evidence type="ECO:0000256" key="12">
    <source>
        <dbReference type="PROSITE-ProRule" id="PRU10141"/>
    </source>
</evidence>
<dbReference type="InterPro" id="IPR000719">
    <property type="entry name" value="Prot_kinase_dom"/>
</dbReference>
<dbReference type="InterPro" id="IPR008271">
    <property type="entry name" value="Ser/Thr_kinase_AS"/>
</dbReference>
<evidence type="ECO:0000256" key="2">
    <source>
        <dbReference type="ARBA" id="ARBA00012434"/>
    </source>
</evidence>
<evidence type="ECO:0000256" key="3">
    <source>
        <dbReference type="ARBA" id="ARBA00022527"/>
    </source>
</evidence>
<dbReference type="FunFam" id="1.10.510.10:FF:000610">
    <property type="entry name" value="Calcium and calcium/calmodulin-dependent serine/threonine-protein kinase"/>
    <property type="match status" value="1"/>
</dbReference>
<comment type="similarity">
    <text evidence="1">Belongs to the protein kinase superfamily. CAMK Ser/Thr protein kinase family. CaMK subfamily.</text>
</comment>
<dbReference type="GO" id="GO:0004683">
    <property type="term" value="F:calcium/calmodulin-dependent protein kinase activity"/>
    <property type="evidence" value="ECO:0007669"/>
    <property type="project" value="UniProtKB-EC"/>
</dbReference>
<dbReference type="Pfam" id="PF13499">
    <property type="entry name" value="EF-hand_7"/>
    <property type="match status" value="1"/>
</dbReference>
<dbReference type="InterPro" id="IPR011992">
    <property type="entry name" value="EF-hand-dom_pair"/>
</dbReference>
<evidence type="ECO:0000256" key="7">
    <source>
        <dbReference type="ARBA" id="ARBA00022837"/>
    </source>
</evidence>
<dbReference type="PROSITE" id="PS00018">
    <property type="entry name" value="EF_HAND_1"/>
    <property type="match status" value="3"/>
</dbReference>
<dbReference type="GO" id="GO:0005524">
    <property type="term" value="F:ATP binding"/>
    <property type="evidence" value="ECO:0007669"/>
    <property type="project" value="UniProtKB-UniRule"/>
</dbReference>
<protein>
    <recommendedName>
        <fullName evidence="2">calcium/calmodulin-dependent protein kinase</fullName>
        <ecNumber evidence="2">2.7.11.17</ecNumber>
    </recommendedName>
</protein>
<feature type="domain" description="Protein kinase" evidence="14">
    <location>
        <begin position="15"/>
        <end position="306"/>
    </location>
</feature>
<dbReference type="PROSITE" id="PS50011">
    <property type="entry name" value="PROTEIN_KINASE_DOM"/>
    <property type="match status" value="1"/>
</dbReference>
<reference evidence="16" key="1">
    <citation type="journal article" date="2010" name="New Phytol.">
        <title>Presence of three mycorrhizal genes in the common ancestor of land plants suggests a key role of mycorrhizas in the colonization of land by plants.</title>
        <authorList>
            <person name="Wang B."/>
            <person name="Yeun L.H."/>
            <person name="Xue J.Y."/>
            <person name="Liu Y."/>
            <person name="Ane J.M."/>
            <person name="Qiu Y.L."/>
        </authorList>
    </citation>
    <scope>NUCLEOTIDE SEQUENCE</scope>
</reference>
<keyword evidence="5 12" id="KW-0547">Nucleotide-binding</keyword>
<dbReference type="EMBL" id="FJ913240">
    <property type="protein sequence ID" value="ADV78070.1"/>
    <property type="molecule type" value="Genomic_DNA"/>
</dbReference>
<dbReference type="PROSITE" id="PS00108">
    <property type="entry name" value="PROTEIN_KINASE_ST"/>
    <property type="match status" value="1"/>
</dbReference>
<keyword evidence="7" id="KW-0106">Calcium</keyword>
<dbReference type="Pfam" id="PF00069">
    <property type="entry name" value="Pkinase"/>
    <property type="match status" value="1"/>
</dbReference>
<dbReference type="GO" id="GO:0005509">
    <property type="term" value="F:calcium ion binding"/>
    <property type="evidence" value="ECO:0007669"/>
    <property type="project" value="InterPro"/>
</dbReference>